<name>A0A4Q1CF69_9BACT</name>
<keyword evidence="2" id="KW-1185">Reference proteome</keyword>
<evidence type="ECO:0000313" key="1">
    <source>
        <dbReference type="EMBL" id="RXK58481.1"/>
    </source>
</evidence>
<proteinExistence type="predicted"/>
<gene>
    <name evidence="1" type="ORF">ESA94_17750</name>
</gene>
<dbReference type="RefSeq" id="WP_129132282.1">
    <property type="nucleotide sequence ID" value="NZ_SDHW01000006.1"/>
</dbReference>
<dbReference type="EMBL" id="SDHW01000006">
    <property type="protein sequence ID" value="RXK58481.1"/>
    <property type="molecule type" value="Genomic_DNA"/>
</dbReference>
<dbReference type="Proteomes" id="UP000290204">
    <property type="component" value="Unassembled WGS sequence"/>
</dbReference>
<protein>
    <submittedName>
        <fullName evidence="1">Uncharacterized protein</fullName>
    </submittedName>
</protein>
<organism evidence="1 2">
    <name type="scientific">Lacibacter luteus</name>
    <dbReference type="NCBI Taxonomy" id="2508719"/>
    <lineage>
        <taxon>Bacteria</taxon>
        <taxon>Pseudomonadati</taxon>
        <taxon>Bacteroidota</taxon>
        <taxon>Chitinophagia</taxon>
        <taxon>Chitinophagales</taxon>
        <taxon>Chitinophagaceae</taxon>
        <taxon>Lacibacter</taxon>
    </lineage>
</organism>
<dbReference type="AlphaFoldDB" id="A0A4Q1CF69"/>
<accession>A0A4Q1CF69</accession>
<reference evidence="1 2" key="1">
    <citation type="submission" date="2019-01" db="EMBL/GenBank/DDBJ databases">
        <title>Lacibacter sp. strain TTM-7.</title>
        <authorList>
            <person name="Chen W.-M."/>
        </authorList>
    </citation>
    <scope>NUCLEOTIDE SEQUENCE [LARGE SCALE GENOMIC DNA]</scope>
    <source>
        <strain evidence="1 2">TTM-7</strain>
    </source>
</reference>
<comment type="caution">
    <text evidence="1">The sequence shown here is derived from an EMBL/GenBank/DDBJ whole genome shotgun (WGS) entry which is preliminary data.</text>
</comment>
<dbReference type="OrthoDB" id="1267899at2"/>
<sequence>MQQLIFILHIVLSVMTFNEAFNTYILHQKVIGWGFRQPHRVKLPNGYSATPCGYYTEYENGYKLIASGASIGETAIQEAMILDPNDVPIARDTEDLREVEC</sequence>
<evidence type="ECO:0000313" key="2">
    <source>
        <dbReference type="Proteomes" id="UP000290204"/>
    </source>
</evidence>